<dbReference type="Proteomes" id="UP000690515">
    <property type="component" value="Unassembled WGS sequence"/>
</dbReference>
<dbReference type="InterPro" id="IPR017946">
    <property type="entry name" value="PLC-like_Pdiesterase_TIM-brl"/>
</dbReference>
<dbReference type="InterPro" id="IPR016187">
    <property type="entry name" value="CTDL_fold"/>
</dbReference>
<dbReference type="PANTHER" id="PTHR35518">
    <property type="entry name" value="MAINTENANCE OF TELOMOERE CAPPING"/>
    <property type="match status" value="1"/>
</dbReference>
<dbReference type="PANTHER" id="PTHR35518:SF2">
    <property type="entry name" value="MAINTENANCE OF TELOMERE CAPPING PROTEIN 6"/>
    <property type="match status" value="1"/>
</dbReference>
<keyword evidence="2" id="KW-0812">Transmembrane</keyword>
<evidence type="ECO:0000256" key="2">
    <source>
        <dbReference type="ARBA" id="ARBA00022692"/>
    </source>
</evidence>
<evidence type="ECO:0000256" key="4">
    <source>
        <dbReference type="ARBA" id="ARBA00023136"/>
    </source>
</evidence>
<keyword evidence="6" id="KW-1185">Reference proteome</keyword>
<dbReference type="Pfam" id="PF26146">
    <property type="entry name" value="PI-PLC_X"/>
    <property type="match status" value="1"/>
</dbReference>
<organism evidence="5 6">
    <name type="scientific">Zooshikella harenae</name>
    <dbReference type="NCBI Taxonomy" id="2827238"/>
    <lineage>
        <taxon>Bacteria</taxon>
        <taxon>Pseudomonadati</taxon>
        <taxon>Pseudomonadota</taxon>
        <taxon>Gammaproteobacteria</taxon>
        <taxon>Oceanospirillales</taxon>
        <taxon>Zooshikellaceae</taxon>
        <taxon>Zooshikella</taxon>
    </lineage>
</organism>
<name>A0ABS5ZGF7_9GAMM</name>
<dbReference type="Gene3D" id="3.10.100.10">
    <property type="entry name" value="Mannose-Binding Protein A, subunit A"/>
    <property type="match status" value="1"/>
</dbReference>
<evidence type="ECO:0000313" key="5">
    <source>
        <dbReference type="EMBL" id="MBU2713141.1"/>
    </source>
</evidence>
<dbReference type="SUPFAM" id="SSF56436">
    <property type="entry name" value="C-type lectin-like"/>
    <property type="match status" value="1"/>
</dbReference>
<accession>A0ABS5ZGF7</accession>
<reference evidence="5 6" key="1">
    <citation type="submission" date="2021-04" db="EMBL/GenBank/DDBJ databases">
        <authorList>
            <person name="Pira H."/>
            <person name="Risdian C."/>
            <person name="Wink J."/>
        </authorList>
    </citation>
    <scope>NUCLEOTIDE SEQUENCE [LARGE SCALE GENOMIC DNA]</scope>
    <source>
        <strain evidence="5 6">WH53</strain>
    </source>
</reference>
<dbReference type="InterPro" id="IPR051008">
    <property type="entry name" value="Telomere_Capping_Maintenance"/>
</dbReference>
<dbReference type="CDD" id="cd00037">
    <property type="entry name" value="CLECT"/>
    <property type="match status" value="1"/>
</dbReference>
<keyword evidence="3" id="KW-1133">Transmembrane helix</keyword>
<comment type="subcellular location">
    <subcellularLocation>
        <location evidence="1">Membrane</location>
    </subcellularLocation>
</comment>
<evidence type="ECO:0008006" key="7">
    <source>
        <dbReference type="Google" id="ProtNLM"/>
    </source>
</evidence>
<proteinExistence type="predicted"/>
<evidence type="ECO:0000313" key="6">
    <source>
        <dbReference type="Proteomes" id="UP000690515"/>
    </source>
</evidence>
<protein>
    <recommendedName>
        <fullName evidence="7">Phosphatidylinositol diacylglycerol-lyase</fullName>
    </recommendedName>
</protein>
<comment type="caution">
    <text evidence="5">The sequence shown here is derived from an EMBL/GenBank/DDBJ whole genome shotgun (WGS) entry which is preliminary data.</text>
</comment>
<evidence type="ECO:0000256" key="3">
    <source>
        <dbReference type="ARBA" id="ARBA00022989"/>
    </source>
</evidence>
<dbReference type="SUPFAM" id="SSF51695">
    <property type="entry name" value="PLC-like phosphodiesterases"/>
    <property type="match status" value="1"/>
</dbReference>
<keyword evidence="4" id="KW-0472">Membrane</keyword>
<dbReference type="InterPro" id="IPR016186">
    <property type="entry name" value="C-type_lectin-like/link_sf"/>
</dbReference>
<gene>
    <name evidence="5" type="ORF">KCG35_18910</name>
</gene>
<sequence>MSKSFPTHLYCKIFLTDSTLLLCTIFSLLYINCSIASSQPSTKDILPIVTHTTSHLTTHLTSNKIVDPFDQFNHTNVGKVLRLQQQLNLDIPMSKANFWGTHNSYNTKAWQYPAPNQNLHINEQLRMGAQFLELDVHYMRFFAWEDFDTYVCHGTGPDLHLGCVLGAQRLEDALLQVKYFIENPAYKDQVLIIYLEDKAYKGGHNDIYHELKNVLGSYIYPSGGCKPIPDMLTPRQLLDAGKRIIVQKDNGCATDEKLKSIVFSSLGSIKRKFEQRAGCIKCTNYTAPQIAQMVEGTDKIQPHANIIALDLIHTQTADIPGLAWSWHYPSDEPKSTSSTLDCAVQTNTPNPFYQGGAWQASHCSEYHYAACQNKISGTWAISYEKTFFNSAQTLCQQTFGKNYHFSVPTNAQENLKLTKLRQHNKNIWINLSDSAQEGYWVIQDNRVSSNRNSQ</sequence>
<dbReference type="PROSITE" id="PS50007">
    <property type="entry name" value="PIPLC_X_DOMAIN"/>
    <property type="match status" value="1"/>
</dbReference>
<dbReference type="EMBL" id="JAGSOY010000063">
    <property type="protein sequence ID" value="MBU2713141.1"/>
    <property type="molecule type" value="Genomic_DNA"/>
</dbReference>
<evidence type="ECO:0000256" key="1">
    <source>
        <dbReference type="ARBA" id="ARBA00004370"/>
    </source>
</evidence>
<dbReference type="Gene3D" id="3.20.20.190">
    <property type="entry name" value="Phosphatidylinositol (PI) phosphodiesterase"/>
    <property type="match status" value="1"/>
</dbReference>
<dbReference type="RefSeq" id="WP_215821426.1">
    <property type="nucleotide sequence ID" value="NZ_JAGSOY010000063.1"/>
</dbReference>